<accession>A0A182ZZD2</accession>
<gene>
    <name evidence="1" type="ORF">ECPE_LOCUS67</name>
</gene>
<reference evidence="1 2" key="2">
    <citation type="submission" date="2018-11" db="EMBL/GenBank/DDBJ databases">
        <authorList>
            <consortium name="Pathogen Informatics"/>
        </authorList>
    </citation>
    <scope>NUCLEOTIDE SEQUENCE [LARGE SCALE GENOMIC DNA]</scope>
    <source>
        <strain evidence="1 2">Egypt</strain>
    </source>
</reference>
<dbReference type="WBParaSite" id="ECPE_0000006601-mRNA-1">
    <property type="protein sequence ID" value="ECPE_0000006601-mRNA-1"/>
    <property type="gene ID" value="ECPE_0000006601"/>
</dbReference>
<dbReference type="Proteomes" id="UP000272942">
    <property type="component" value="Unassembled WGS sequence"/>
</dbReference>
<dbReference type="AlphaFoldDB" id="A0A182ZZD2"/>
<protein>
    <submittedName>
        <fullName evidence="3">Reverse transcriptase</fullName>
    </submittedName>
</protein>
<reference evidence="3" key="1">
    <citation type="submission" date="2016-06" db="UniProtKB">
        <authorList>
            <consortium name="WormBaseParasite"/>
        </authorList>
    </citation>
    <scope>IDENTIFICATION</scope>
</reference>
<evidence type="ECO:0000313" key="3">
    <source>
        <dbReference type="WBParaSite" id="ECPE_0000006601-mRNA-1"/>
    </source>
</evidence>
<dbReference type="Gene3D" id="3.10.10.10">
    <property type="entry name" value="HIV Type 1 Reverse Transcriptase, subunit A, domain 1"/>
    <property type="match status" value="1"/>
</dbReference>
<evidence type="ECO:0000313" key="2">
    <source>
        <dbReference type="Proteomes" id="UP000272942"/>
    </source>
</evidence>
<keyword evidence="2" id="KW-1185">Reference proteome</keyword>
<organism evidence="3">
    <name type="scientific">Echinostoma caproni</name>
    <dbReference type="NCBI Taxonomy" id="27848"/>
    <lineage>
        <taxon>Eukaryota</taxon>
        <taxon>Metazoa</taxon>
        <taxon>Spiralia</taxon>
        <taxon>Lophotrochozoa</taxon>
        <taxon>Platyhelminthes</taxon>
        <taxon>Trematoda</taxon>
        <taxon>Digenea</taxon>
        <taxon>Plagiorchiida</taxon>
        <taxon>Echinostomata</taxon>
        <taxon>Echinostomatoidea</taxon>
        <taxon>Echinostomatidae</taxon>
        <taxon>Echinostoma</taxon>
    </lineage>
</organism>
<sequence length="117" mass="13014">MAMRTLGHSLSLQTSEVKSDTTEEIRKLVIRCTENTGGMSVPEAVLEVNVESVFLKRRILPNGQRDVLKAIKRMRKNGVISRMTSSTWANPIAIAMKSDGRTPGICGDYRLTLNPRL</sequence>
<evidence type="ECO:0000313" key="1">
    <source>
        <dbReference type="EMBL" id="VDP17511.1"/>
    </source>
</evidence>
<name>A0A182ZZD2_9TREM</name>
<dbReference type="EMBL" id="UZAN01000174">
    <property type="protein sequence ID" value="VDP17511.1"/>
    <property type="molecule type" value="Genomic_DNA"/>
</dbReference>
<dbReference type="OrthoDB" id="10056300at2759"/>
<proteinExistence type="predicted"/>